<dbReference type="EMBL" id="BMGC01000002">
    <property type="protein sequence ID" value="GGB19631.1"/>
    <property type="molecule type" value="Genomic_DNA"/>
</dbReference>
<evidence type="ECO:0000259" key="2">
    <source>
        <dbReference type="Pfam" id="PF02470"/>
    </source>
</evidence>
<dbReference type="PANTHER" id="PTHR33371">
    <property type="entry name" value="INTERMEMBRANE PHOSPHOLIPID TRANSPORT SYSTEM BINDING PROTEIN MLAD-RELATED"/>
    <property type="match status" value="1"/>
</dbReference>
<dbReference type="RefSeq" id="WP_229742098.1">
    <property type="nucleotide sequence ID" value="NZ_BMGC01000002.1"/>
</dbReference>
<dbReference type="Pfam" id="PF11887">
    <property type="entry name" value="Mce4_CUP1"/>
    <property type="match status" value="1"/>
</dbReference>
<evidence type="ECO:0000256" key="1">
    <source>
        <dbReference type="SAM" id="Phobius"/>
    </source>
</evidence>
<proteinExistence type="predicted"/>
<reference evidence="4" key="2">
    <citation type="submission" date="2020-09" db="EMBL/GenBank/DDBJ databases">
        <authorList>
            <person name="Sun Q."/>
            <person name="Zhou Y."/>
        </authorList>
    </citation>
    <scope>NUCLEOTIDE SEQUENCE</scope>
    <source>
        <strain evidence="4">CGMCC 1.12827</strain>
    </source>
</reference>
<sequence length="335" mass="35865">MNTGVRRLRMSFSAHRYAWIGVAGVIVIVVALVATLGIGRAGIGKRSYDGDFAQAGGIRSGDPVQVAGVDVGEVSATRLRGDHVHIVMKVDDSVRLRSDASAEIKLSTLLGRRYIDLSLGDSASPLQGSHIPTTRVPYDLQQTIERGTPIIAGVDADSLGHSVSDLGSQLSGLPDTARETVDSLTEMSRVFTDRSDQITRLIADTDTVTKLVDDRQYQLAVIVGQGQSLAAKIATREQLLTQMLDGVAQLVTQARALGDQDNQRFAALLVNLDTISRGLTKNRDNLRHLLEILPLTARATNNAVGDGPYVNSVLTWGLFPDNWLCLAGAVTGCAQ</sequence>
<feature type="domain" description="Mce/MlaD" evidence="2">
    <location>
        <begin position="47"/>
        <end position="118"/>
    </location>
</feature>
<dbReference type="InterPro" id="IPR052336">
    <property type="entry name" value="MlaD_Phospholipid_Transporter"/>
</dbReference>
<dbReference type="NCBIfam" id="TIGR00996">
    <property type="entry name" value="Mtu_fam_mce"/>
    <property type="match status" value="1"/>
</dbReference>
<dbReference type="PANTHER" id="PTHR33371:SF18">
    <property type="entry name" value="MCE-FAMILY PROTEIN MCE3C"/>
    <property type="match status" value="1"/>
</dbReference>
<accession>A0A916SYA9</accession>
<gene>
    <name evidence="4" type="ORF">GCM10011489_04680</name>
</gene>
<dbReference type="Pfam" id="PF02470">
    <property type="entry name" value="MlaD"/>
    <property type="match status" value="1"/>
</dbReference>
<dbReference type="InterPro" id="IPR005693">
    <property type="entry name" value="Mce"/>
</dbReference>
<keyword evidence="5" id="KW-1185">Reference proteome</keyword>
<keyword evidence="1" id="KW-0812">Transmembrane</keyword>
<dbReference type="GO" id="GO:0005576">
    <property type="term" value="C:extracellular region"/>
    <property type="evidence" value="ECO:0007669"/>
    <property type="project" value="TreeGrafter"/>
</dbReference>
<keyword evidence="1" id="KW-1133">Transmembrane helix</keyword>
<comment type="caution">
    <text evidence="4">The sequence shown here is derived from an EMBL/GenBank/DDBJ whole genome shotgun (WGS) entry which is preliminary data.</text>
</comment>
<protein>
    <submittedName>
        <fullName evidence="4">Mce family protein</fullName>
    </submittedName>
</protein>
<feature type="domain" description="Mammalian cell entry C-terminal" evidence="3">
    <location>
        <begin position="129"/>
        <end position="306"/>
    </location>
</feature>
<name>A0A916SYA9_9ACTN</name>
<reference evidence="4" key="1">
    <citation type="journal article" date="2014" name="Int. J. Syst. Evol. Microbiol.">
        <title>Complete genome sequence of Corynebacterium casei LMG S-19264T (=DSM 44701T), isolated from a smear-ripened cheese.</title>
        <authorList>
            <consortium name="US DOE Joint Genome Institute (JGI-PGF)"/>
            <person name="Walter F."/>
            <person name="Albersmeier A."/>
            <person name="Kalinowski J."/>
            <person name="Ruckert C."/>
        </authorList>
    </citation>
    <scope>NUCLEOTIDE SEQUENCE</scope>
    <source>
        <strain evidence="4">CGMCC 1.12827</strain>
    </source>
</reference>
<evidence type="ECO:0000313" key="5">
    <source>
        <dbReference type="Proteomes" id="UP000621454"/>
    </source>
</evidence>
<dbReference type="InterPro" id="IPR024516">
    <property type="entry name" value="Mce_C"/>
</dbReference>
<dbReference type="Proteomes" id="UP000621454">
    <property type="component" value="Unassembled WGS sequence"/>
</dbReference>
<feature type="transmembrane region" description="Helical" evidence="1">
    <location>
        <begin position="17"/>
        <end position="38"/>
    </location>
</feature>
<evidence type="ECO:0000259" key="3">
    <source>
        <dbReference type="Pfam" id="PF11887"/>
    </source>
</evidence>
<organism evidence="4 5">
    <name type="scientific">Gordonia jinhuaensis</name>
    <dbReference type="NCBI Taxonomy" id="1517702"/>
    <lineage>
        <taxon>Bacteria</taxon>
        <taxon>Bacillati</taxon>
        <taxon>Actinomycetota</taxon>
        <taxon>Actinomycetes</taxon>
        <taxon>Mycobacteriales</taxon>
        <taxon>Gordoniaceae</taxon>
        <taxon>Gordonia</taxon>
    </lineage>
</organism>
<dbReference type="InterPro" id="IPR003399">
    <property type="entry name" value="Mce/MlaD"/>
</dbReference>
<keyword evidence="1" id="KW-0472">Membrane</keyword>
<dbReference type="AlphaFoldDB" id="A0A916SYA9"/>
<evidence type="ECO:0000313" key="4">
    <source>
        <dbReference type="EMBL" id="GGB19631.1"/>
    </source>
</evidence>